<evidence type="ECO:0000256" key="1">
    <source>
        <dbReference type="ARBA" id="ARBA00010936"/>
    </source>
</evidence>
<name>A0A160PN62_9CORY</name>
<dbReference type="RefSeq" id="WP_096454106.1">
    <property type="nucleotide sequence ID" value="NZ_AP017369.1"/>
</dbReference>
<keyword evidence="8" id="KW-1185">Reference proteome</keyword>
<dbReference type="SMART" id="SM01133">
    <property type="entry name" value="DeoC"/>
    <property type="match status" value="1"/>
</dbReference>
<comment type="subcellular location">
    <subcellularLocation>
        <location evidence="6">Cytoplasm</location>
    </subcellularLocation>
</comment>
<dbReference type="InterPro" id="IPR002915">
    <property type="entry name" value="DeoC/FbaB/LacD_aldolase"/>
</dbReference>
<dbReference type="EMBL" id="AP017369">
    <property type="protein sequence ID" value="BAU94784.1"/>
    <property type="molecule type" value="Genomic_DNA"/>
</dbReference>
<dbReference type="PIRSF" id="PIRSF001357">
    <property type="entry name" value="DeoC"/>
    <property type="match status" value="1"/>
</dbReference>
<dbReference type="SUPFAM" id="SSF51569">
    <property type="entry name" value="Aldolase"/>
    <property type="match status" value="1"/>
</dbReference>
<comment type="similarity">
    <text evidence="1 6">Belongs to the DeoC/FbaB aldolase family. DeoC type 1 subfamily.</text>
</comment>
<dbReference type="Pfam" id="PF01791">
    <property type="entry name" value="DeoC"/>
    <property type="match status" value="1"/>
</dbReference>
<comment type="pathway">
    <text evidence="6">Carbohydrate degradation; 2-deoxy-D-ribose 1-phosphate degradation; D-glyceraldehyde 3-phosphate and acetaldehyde from 2-deoxy-alpha-D-ribose 1-phosphate: step 2/2.</text>
</comment>
<evidence type="ECO:0000256" key="5">
    <source>
        <dbReference type="ARBA" id="ARBA00048791"/>
    </source>
</evidence>
<dbReference type="GO" id="GO:0004139">
    <property type="term" value="F:deoxyribose-phosphate aldolase activity"/>
    <property type="evidence" value="ECO:0007669"/>
    <property type="project" value="UniProtKB-UniRule"/>
</dbReference>
<dbReference type="PANTHER" id="PTHR10889:SF1">
    <property type="entry name" value="DEOXYRIBOSE-PHOSPHATE ALDOLASE"/>
    <property type="match status" value="1"/>
</dbReference>
<dbReference type="InterPro" id="IPR013785">
    <property type="entry name" value="Aldolase_TIM"/>
</dbReference>
<dbReference type="EC" id="4.1.2.4" evidence="6"/>
<feature type="active site" description="Proton donor/acceptor" evidence="6">
    <location>
        <position position="194"/>
    </location>
</feature>
<dbReference type="CDD" id="cd00959">
    <property type="entry name" value="DeoC"/>
    <property type="match status" value="1"/>
</dbReference>
<dbReference type="KEGG" id="csur:N24_0522"/>
<dbReference type="InterPro" id="IPR011343">
    <property type="entry name" value="DeoC"/>
</dbReference>
<organism evidence="7 8">
    <name type="scientific">Corynebacterium suranareeae</name>
    <dbReference type="NCBI Taxonomy" id="2506452"/>
    <lineage>
        <taxon>Bacteria</taxon>
        <taxon>Bacillati</taxon>
        <taxon>Actinomycetota</taxon>
        <taxon>Actinomycetes</taxon>
        <taxon>Mycobacteriales</taxon>
        <taxon>Corynebacteriaceae</taxon>
        <taxon>Corynebacterium</taxon>
    </lineage>
</organism>
<dbReference type="GO" id="GO:0009264">
    <property type="term" value="P:deoxyribonucleotide catabolic process"/>
    <property type="evidence" value="ECO:0007669"/>
    <property type="project" value="UniProtKB-UniRule"/>
</dbReference>
<dbReference type="NCBIfam" id="TIGR00126">
    <property type="entry name" value="deoC"/>
    <property type="match status" value="1"/>
</dbReference>
<dbReference type="AlphaFoldDB" id="A0A160PN62"/>
<dbReference type="UniPathway" id="UPA00002">
    <property type="reaction ID" value="UER00468"/>
</dbReference>
<evidence type="ECO:0000256" key="3">
    <source>
        <dbReference type="ARBA" id="ARBA00023239"/>
    </source>
</evidence>
<gene>
    <name evidence="6" type="primary">deoC</name>
    <name evidence="7" type="ORF">N24_0522</name>
</gene>
<feature type="active site" description="Schiff-base intermediate with acetaldehyde" evidence="6">
    <location>
        <position position="164"/>
    </location>
</feature>
<evidence type="ECO:0000313" key="7">
    <source>
        <dbReference type="EMBL" id="BAU94784.1"/>
    </source>
</evidence>
<dbReference type="HAMAP" id="MF_00114">
    <property type="entry name" value="DeoC_type1"/>
    <property type="match status" value="1"/>
</dbReference>
<evidence type="ECO:0000313" key="8">
    <source>
        <dbReference type="Proteomes" id="UP000218244"/>
    </source>
</evidence>
<accession>A0A160PN62</accession>
<dbReference type="GO" id="GO:0006018">
    <property type="term" value="P:2-deoxyribose 1-phosphate catabolic process"/>
    <property type="evidence" value="ECO:0007669"/>
    <property type="project" value="UniProtKB-UniRule"/>
</dbReference>
<evidence type="ECO:0000256" key="6">
    <source>
        <dbReference type="HAMAP-Rule" id="MF_00114"/>
    </source>
</evidence>
<evidence type="ECO:0000256" key="2">
    <source>
        <dbReference type="ARBA" id="ARBA00022490"/>
    </source>
</evidence>
<keyword evidence="3 6" id="KW-0456">Lyase</keyword>
<comment type="catalytic activity">
    <reaction evidence="5 6">
        <text>2-deoxy-D-ribose 5-phosphate = D-glyceraldehyde 3-phosphate + acetaldehyde</text>
        <dbReference type="Rhea" id="RHEA:12821"/>
        <dbReference type="ChEBI" id="CHEBI:15343"/>
        <dbReference type="ChEBI" id="CHEBI:59776"/>
        <dbReference type="ChEBI" id="CHEBI:62877"/>
        <dbReference type="EC" id="4.1.2.4"/>
    </reaction>
</comment>
<sequence>MTNSHADSHAISRSEMAKILDYTLLGPEVTNTQLAEFIDSAIELGVGTICVPNSMVNQTTKAQEAGITVATVAGFPHGKTPALVKAAEARLAVQSGASEVDVVLDIAAVKEGDANRLLQEIVAIREAVPHPVVLKFILETAVVSDEAIVTAVNALIAAGADFAKTSTGFHPAGGATVEAVKVMAGAAQGRIGIKAAGGVKTWEDAVAFVEAGATRIGTSNAAGILEGGLE</sequence>
<dbReference type="GO" id="GO:0005737">
    <property type="term" value="C:cytoplasm"/>
    <property type="evidence" value="ECO:0007669"/>
    <property type="project" value="UniProtKB-SubCell"/>
</dbReference>
<dbReference type="InterPro" id="IPR028581">
    <property type="entry name" value="DeoC_typeI"/>
</dbReference>
<comment type="function">
    <text evidence="6">Catalyzes a reversible aldol reaction between acetaldehyde and D-glyceraldehyde 3-phosphate to generate 2-deoxy-D-ribose 5-phosphate.</text>
</comment>
<keyword evidence="2 6" id="KW-0963">Cytoplasm</keyword>
<reference evidence="7 8" key="1">
    <citation type="submission" date="2016-02" db="EMBL/GenBank/DDBJ databases">
        <title>Corynebacterium glutamicum N24 whole genome sequencing project.</title>
        <authorList>
            <person name="Matsutani M."/>
            <person name="Nangtapong N."/>
            <person name="Yakushi T."/>
            <person name="Matsushita K."/>
        </authorList>
    </citation>
    <scope>NUCLEOTIDE SEQUENCE [LARGE SCALE GENOMIC DNA]</scope>
    <source>
        <strain evidence="7 8">N24</strain>
    </source>
</reference>
<dbReference type="Proteomes" id="UP000218244">
    <property type="component" value="Chromosome"/>
</dbReference>
<dbReference type="Gene3D" id="3.20.20.70">
    <property type="entry name" value="Aldolase class I"/>
    <property type="match status" value="1"/>
</dbReference>
<keyword evidence="4 6" id="KW-0704">Schiff base</keyword>
<dbReference type="GO" id="GO:0016052">
    <property type="term" value="P:carbohydrate catabolic process"/>
    <property type="evidence" value="ECO:0007669"/>
    <property type="project" value="TreeGrafter"/>
</dbReference>
<feature type="active site" description="Proton donor/acceptor" evidence="6">
    <location>
        <position position="101"/>
    </location>
</feature>
<evidence type="ECO:0000256" key="4">
    <source>
        <dbReference type="ARBA" id="ARBA00023270"/>
    </source>
</evidence>
<protein>
    <recommendedName>
        <fullName evidence="6">Deoxyribose-phosphate aldolase</fullName>
        <shortName evidence="6">DERA</shortName>
        <ecNumber evidence="6">4.1.2.4</ecNumber>
    </recommendedName>
    <alternativeName>
        <fullName evidence="6">2-deoxy-D-ribose 5-phosphate aldolase</fullName>
    </alternativeName>
    <alternativeName>
        <fullName evidence="6">Phosphodeoxyriboaldolase</fullName>
        <shortName evidence="6">Deoxyriboaldolase</shortName>
    </alternativeName>
</protein>
<proteinExistence type="inferred from homology"/>
<dbReference type="PANTHER" id="PTHR10889">
    <property type="entry name" value="DEOXYRIBOSE-PHOSPHATE ALDOLASE"/>
    <property type="match status" value="1"/>
</dbReference>